<dbReference type="Gene3D" id="3.40.1080.10">
    <property type="entry name" value="Glutaconate Coenzyme A-transferase"/>
    <property type="match status" value="1"/>
</dbReference>
<evidence type="ECO:0000313" key="3">
    <source>
        <dbReference type="EMBL" id="KIG18296.1"/>
    </source>
</evidence>
<comment type="caution">
    <text evidence="3">The sequence shown here is derived from an EMBL/GenBank/DDBJ whole genome shotgun (WGS) entry which is preliminary data.</text>
</comment>
<dbReference type="InterPro" id="IPR037171">
    <property type="entry name" value="NagB/RpiA_transferase-like"/>
</dbReference>
<dbReference type="PROSITE" id="PS01274">
    <property type="entry name" value="COA_TRANSF_2"/>
    <property type="match status" value="1"/>
</dbReference>
<gene>
    <name evidence="3" type="ORF">DB30_01405</name>
</gene>
<dbReference type="AlphaFoldDB" id="A0A0C2D562"/>
<reference evidence="3 4" key="1">
    <citation type="submission" date="2014-12" db="EMBL/GenBank/DDBJ databases">
        <title>Genome assembly of Enhygromyxa salina DSM 15201.</title>
        <authorList>
            <person name="Sharma G."/>
            <person name="Subramanian S."/>
        </authorList>
    </citation>
    <scope>NUCLEOTIDE SEQUENCE [LARGE SCALE GENOMIC DNA]</scope>
    <source>
        <strain evidence="3 4">DSM 15201</strain>
    </source>
</reference>
<evidence type="ECO:0000256" key="2">
    <source>
        <dbReference type="ARBA" id="ARBA00022679"/>
    </source>
</evidence>
<organism evidence="3 4">
    <name type="scientific">Enhygromyxa salina</name>
    <dbReference type="NCBI Taxonomy" id="215803"/>
    <lineage>
        <taxon>Bacteria</taxon>
        <taxon>Pseudomonadati</taxon>
        <taxon>Myxococcota</taxon>
        <taxon>Polyangia</taxon>
        <taxon>Nannocystales</taxon>
        <taxon>Nannocystaceae</taxon>
        <taxon>Enhygromyxa</taxon>
    </lineage>
</organism>
<proteinExistence type="inferred from homology"/>
<dbReference type="Pfam" id="PF01144">
    <property type="entry name" value="CoA_trans"/>
    <property type="match status" value="1"/>
</dbReference>
<dbReference type="NCBIfam" id="TIGR02428">
    <property type="entry name" value="pcaJ_scoB_fam"/>
    <property type="match status" value="1"/>
</dbReference>
<dbReference type="EMBL" id="JMCC02000013">
    <property type="protein sequence ID" value="KIG18296.1"/>
    <property type="molecule type" value="Genomic_DNA"/>
</dbReference>
<sequence length="218" mass="23047">MPWDRDQIATRAAQELPSGSVVNLGIGIPTLISNHLRPEQNICLHSENGLLGMGPFPREDEVDAQIINAGKQTVTIVDGGSTFDSALSFAMIRGRHVDVAVLGAMQVSQRGDLANWMVPGKKVAGIGGAMDLATGARKVIAVMQQRDRKGRSKLLDSCTLPLTAMRCVDLVITDLGVLRVDRTGNAGFELVELAPGVSEDEFMGATGASVRLGLAKSA</sequence>
<dbReference type="GO" id="GO:0008410">
    <property type="term" value="F:CoA-transferase activity"/>
    <property type="evidence" value="ECO:0007669"/>
    <property type="project" value="InterPro"/>
</dbReference>
<accession>A0A0C2D562</accession>
<protein>
    <submittedName>
        <fullName evidence="3">Succinyl-CoA 3-ketoacid-coenzyme A transferase subunit B</fullName>
    </submittedName>
</protein>
<dbReference type="InterPro" id="IPR012791">
    <property type="entry name" value="3-oxoacid_CoA-transf_B"/>
</dbReference>
<name>A0A0C2D562_9BACT</name>
<dbReference type="PANTHER" id="PTHR13707">
    <property type="entry name" value="KETOACID-COENZYME A TRANSFERASE"/>
    <property type="match status" value="1"/>
</dbReference>
<evidence type="ECO:0000313" key="4">
    <source>
        <dbReference type="Proteomes" id="UP000031599"/>
    </source>
</evidence>
<dbReference type="PANTHER" id="PTHR13707:SF57">
    <property type="entry name" value="SUCCINYL-COA:3-KETOACID COENZYME A TRANSFERASE SUBUNIT B-RELATED"/>
    <property type="match status" value="1"/>
</dbReference>
<comment type="similarity">
    <text evidence="1">Belongs to the 3-oxoacid CoA-transferase subunit B family.</text>
</comment>
<dbReference type="SUPFAM" id="SSF100950">
    <property type="entry name" value="NagB/RpiA/CoA transferase-like"/>
    <property type="match status" value="1"/>
</dbReference>
<evidence type="ECO:0000256" key="1">
    <source>
        <dbReference type="ARBA" id="ARBA00007047"/>
    </source>
</evidence>
<dbReference type="SMART" id="SM00882">
    <property type="entry name" value="CoA_trans"/>
    <property type="match status" value="1"/>
</dbReference>
<keyword evidence="2 3" id="KW-0808">Transferase</keyword>
<dbReference type="InterPro" id="IPR004164">
    <property type="entry name" value="CoA_transf_AS"/>
</dbReference>
<dbReference type="RefSeq" id="WP_052547175.1">
    <property type="nucleotide sequence ID" value="NZ_JMCC02000013.1"/>
</dbReference>
<dbReference type="InterPro" id="IPR004165">
    <property type="entry name" value="CoA_trans_fam_I"/>
</dbReference>
<dbReference type="Proteomes" id="UP000031599">
    <property type="component" value="Unassembled WGS sequence"/>
</dbReference>